<dbReference type="SUPFAM" id="SSF52096">
    <property type="entry name" value="ClpP/crotonase"/>
    <property type="match status" value="1"/>
</dbReference>
<keyword evidence="4" id="KW-1185">Reference proteome</keyword>
<dbReference type="SUPFAM" id="SSF50156">
    <property type="entry name" value="PDZ domain-like"/>
    <property type="match status" value="1"/>
</dbReference>
<feature type="domain" description="Peptidase S41 N-terminal" evidence="2">
    <location>
        <begin position="39"/>
        <end position="83"/>
    </location>
</feature>
<evidence type="ECO:0000313" key="3">
    <source>
        <dbReference type="EMBL" id="AMP99316.1"/>
    </source>
</evidence>
<dbReference type="EMBL" id="CP014504">
    <property type="protein sequence ID" value="AMP99316.1"/>
    <property type="molecule type" value="Genomic_DNA"/>
</dbReference>
<gene>
    <name evidence="3" type="ORF">AY601_2425</name>
</gene>
<dbReference type="PANTHER" id="PTHR32060:SF30">
    <property type="entry name" value="CARBOXY-TERMINAL PROCESSING PROTEASE CTPA"/>
    <property type="match status" value="1"/>
</dbReference>
<dbReference type="KEGG" id="pcm:AY601_2425"/>
<accession>A0A127VD67</accession>
<dbReference type="Pfam" id="PF18294">
    <property type="entry name" value="Pept_S41_N"/>
    <property type="match status" value="1"/>
</dbReference>
<evidence type="ECO:0000259" key="2">
    <source>
        <dbReference type="Pfam" id="PF18294"/>
    </source>
</evidence>
<dbReference type="CDD" id="cd07561">
    <property type="entry name" value="Peptidase_S41_CPP_like"/>
    <property type="match status" value="1"/>
</dbReference>
<protein>
    <recommendedName>
        <fullName evidence="5">Peptidase S41</fullName>
    </recommendedName>
</protein>
<dbReference type="Gene3D" id="2.30.42.10">
    <property type="match status" value="1"/>
</dbReference>
<dbReference type="InterPro" id="IPR041613">
    <property type="entry name" value="Pept_S41_N"/>
</dbReference>
<dbReference type="PATRIC" id="fig|188932.3.peg.2534"/>
<dbReference type="OrthoDB" id="7168509at2"/>
<organism evidence="3 4">
    <name type="scientific">Pedobacter cryoconitis</name>
    <dbReference type="NCBI Taxonomy" id="188932"/>
    <lineage>
        <taxon>Bacteria</taxon>
        <taxon>Pseudomonadati</taxon>
        <taxon>Bacteroidota</taxon>
        <taxon>Sphingobacteriia</taxon>
        <taxon>Sphingobacteriales</taxon>
        <taxon>Sphingobacteriaceae</taxon>
        <taxon>Pedobacter</taxon>
    </lineage>
</organism>
<sequence>MKTCALLIKTLLLYLFFFSIISCRKSEDKPNYPAGSQESINSWVLDSMKVYYYWNSSLPGKPSLNTDPSTFFKGIRNGADRFSALVNPDLPESYPPSLAHILGLDWITLQTGDGQLQTVISLVVPGSGGAEKGLARGDIIKTINGTVPSPANIAALTTTSILQQSTELELVGKTGTIKISRLINSEDPVYTYQVFEAGHQTYGYLFLNSFEESALVQLKKAFTYFKQEQVQELIVDLRYNPGGSVPVAATLAAMISSNVTEGATFVEYRGNSNAGTRKSSFGAELGKVQTVQKISFSGLSNYRLNLSRVYVLTGSHTASAAELLINSLRPYITVIQSGQQTLGKDMASFVIKDYRNPQLVPKWEIYPMIFKLYNASGKGDYSNGLIPDQTADELSVLPLKPFGDLSDPLIQSCLQKSYAGTSQVKTEAASEKAKVLFDSRVPVDLKSSLTIIRPD</sequence>
<dbReference type="GO" id="GO:0007165">
    <property type="term" value="P:signal transduction"/>
    <property type="evidence" value="ECO:0007669"/>
    <property type="project" value="TreeGrafter"/>
</dbReference>
<evidence type="ECO:0000259" key="1">
    <source>
        <dbReference type="Pfam" id="PF03572"/>
    </source>
</evidence>
<dbReference type="InterPro" id="IPR029045">
    <property type="entry name" value="ClpP/crotonase-like_dom_sf"/>
</dbReference>
<dbReference type="GO" id="GO:0006508">
    <property type="term" value="P:proteolysis"/>
    <property type="evidence" value="ECO:0007669"/>
    <property type="project" value="InterPro"/>
</dbReference>
<evidence type="ECO:0008006" key="5">
    <source>
        <dbReference type="Google" id="ProtNLM"/>
    </source>
</evidence>
<dbReference type="InterPro" id="IPR005151">
    <property type="entry name" value="Tail-specific_protease"/>
</dbReference>
<dbReference type="PROSITE" id="PS51257">
    <property type="entry name" value="PROKAR_LIPOPROTEIN"/>
    <property type="match status" value="1"/>
</dbReference>
<dbReference type="GO" id="GO:0004175">
    <property type="term" value="F:endopeptidase activity"/>
    <property type="evidence" value="ECO:0007669"/>
    <property type="project" value="TreeGrafter"/>
</dbReference>
<dbReference type="Gene3D" id="3.90.226.10">
    <property type="entry name" value="2-enoyl-CoA Hydratase, Chain A, domain 1"/>
    <property type="match status" value="1"/>
</dbReference>
<dbReference type="Proteomes" id="UP000071561">
    <property type="component" value="Chromosome"/>
</dbReference>
<dbReference type="AlphaFoldDB" id="A0A127VD67"/>
<dbReference type="Gene3D" id="3.30.750.170">
    <property type="match status" value="1"/>
</dbReference>
<reference evidence="3 4" key="1">
    <citation type="submission" date="2016-03" db="EMBL/GenBank/DDBJ databases">
        <title>Complete genome sequence of Pedobacter cryoconitis PAMC 27485.</title>
        <authorList>
            <person name="Lee J."/>
            <person name="Kim O.-S."/>
        </authorList>
    </citation>
    <scope>NUCLEOTIDE SEQUENCE [LARGE SCALE GENOMIC DNA]</scope>
    <source>
        <strain evidence="3 4">PAMC 27485</strain>
    </source>
</reference>
<name>A0A127VD67_9SPHI</name>
<dbReference type="GO" id="GO:0030288">
    <property type="term" value="C:outer membrane-bounded periplasmic space"/>
    <property type="evidence" value="ECO:0007669"/>
    <property type="project" value="TreeGrafter"/>
</dbReference>
<feature type="domain" description="Tail specific protease" evidence="1">
    <location>
        <begin position="202"/>
        <end position="388"/>
    </location>
</feature>
<dbReference type="Pfam" id="PF03572">
    <property type="entry name" value="Peptidase_S41"/>
    <property type="match status" value="1"/>
</dbReference>
<dbReference type="InterPro" id="IPR036034">
    <property type="entry name" value="PDZ_sf"/>
</dbReference>
<evidence type="ECO:0000313" key="4">
    <source>
        <dbReference type="Proteomes" id="UP000071561"/>
    </source>
</evidence>
<dbReference type="GO" id="GO:0008236">
    <property type="term" value="F:serine-type peptidase activity"/>
    <property type="evidence" value="ECO:0007669"/>
    <property type="project" value="InterPro"/>
</dbReference>
<dbReference type="PANTHER" id="PTHR32060">
    <property type="entry name" value="TAIL-SPECIFIC PROTEASE"/>
    <property type="match status" value="1"/>
</dbReference>
<dbReference type="RefSeq" id="WP_068401174.1">
    <property type="nucleotide sequence ID" value="NZ_CP014504.1"/>
</dbReference>
<proteinExistence type="predicted"/>